<evidence type="ECO:0000313" key="1">
    <source>
        <dbReference type="EMBL" id="CAG8780195.1"/>
    </source>
</evidence>
<proteinExistence type="predicted"/>
<sequence length="115" mass="12467">KRGYPCYNLPTFDATISPETPVPGQNATINVSGTLKQDIKENGMLIIGFQYVDCVPLGVYPTTPAPQTKAGNPFNITIEVLVPPTFASKEAPYYIHAFIENGYEPIGCVIAYNIG</sequence>
<comment type="caution">
    <text evidence="1">The sequence shown here is derived from an EMBL/GenBank/DDBJ whole genome shotgun (WGS) entry which is preliminary data.</text>
</comment>
<dbReference type="EMBL" id="CAJVPY010021608">
    <property type="protein sequence ID" value="CAG8780195.1"/>
    <property type="molecule type" value="Genomic_DNA"/>
</dbReference>
<protein>
    <submittedName>
        <fullName evidence="1">24166_t:CDS:1</fullName>
    </submittedName>
</protein>
<feature type="non-terminal residue" evidence="1">
    <location>
        <position position="1"/>
    </location>
</feature>
<reference evidence="1" key="1">
    <citation type="submission" date="2021-06" db="EMBL/GenBank/DDBJ databases">
        <authorList>
            <person name="Kallberg Y."/>
            <person name="Tangrot J."/>
            <person name="Rosling A."/>
        </authorList>
    </citation>
    <scope>NUCLEOTIDE SEQUENCE</scope>
    <source>
        <strain evidence="1">MA453B</strain>
    </source>
</reference>
<keyword evidence="2" id="KW-1185">Reference proteome</keyword>
<accession>A0A9N9NWV1</accession>
<organism evidence="1 2">
    <name type="scientific">Dentiscutata erythropus</name>
    <dbReference type="NCBI Taxonomy" id="1348616"/>
    <lineage>
        <taxon>Eukaryota</taxon>
        <taxon>Fungi</taxon>
        <taxon>Fungi incertae sedis</taxon>
        <taxon>Mucoromycota</taxon>
        <taxon>Glomeromycotina</taxon>
        <taxon>Glomeromycetes</taxon>
        <taxon>Diversisporales</taxon>
        <taxon>Gigasporaceae</taxon>
        <taxon>Dentiscutata</taxon>
    </lineage>
</organism>
<name>A0A9N9NWV1_9GLOM</name>
<dbReference type="OrthoDB" id="2313648at2759"/>
<gene>
    <name evidence="1" type="ORF">DERYTH_LOCUS19550</name>
</gene>
<dbReference type="Proteomes" id="UP000789405">
    <property type="component" value="Unassembled WGS sequence"/>
</dbReference>
<dbReference type="AlphaFoldDB" id="A0A9N9NWV1"/>
<evidence type="ECO:0000313" key="2">
    <source>
        <dbReference type="Proteomes" id="UP000789405"/>
    </source>
</evidence>